<comment type="function">
    <text evidence="8">F(1)F(0) ATP synthase produces ATP from ADP in the presence of a proton or sodium gradient. F-type ATPases consist of two structural domains, F(1) containing the extramembraneous catalytic core and F(0) containing the membrane proton channel, linked together by a central stalk and a peripheral stalk. During catalysis, ATP synthesis in the catalytic domain of F(1) is coupled via a rotary mechanism of the central stalk subunits to proton translocation.</text>
</comment>
<comment type="similarity">
    <text evidence="8">Belongs to the ATPase delta chain family.</text>
</comment>
<organism evidence="9 10">
    <name type="scientific">Eilatimonas milleporae</name>
    <dbReference type="NCBI Taxonomy" id="911205"/>
    <lineage>
        <taxon>Bacteria</taxon>
        <taxon>Pseudomonadati</taxon>
        <taxon>Pseudomonadota</taxon>
        <taxon>Alphaproteobacteria</taxon>
        <taxon>Kordiimonadales</taxon>
        <taxon>Kordiimonadaceae</taxon>
        <taxon>Eilatimonas</taxon>
    </lineage>
</organism>
<dbReference type="InParanoid" id="A0A3M0CDQ2"/>
<keyword evidence="8" id="KW-1003">Cell membrane</keyword>
<evidence type="ECO:0000256" key="1">
    <source>
        <dbReference type="ARBA" id="ARBA00004370"/>
    </source>
</evidence>
<evidence type="ECO:0000256" key="4">
    <source>
        <dbReference type="ARBA" id="ARBA00023065"/>
    </source>
</evidence>
<keyword evidence="6 8" id="KW-0139">CF(1)</keyword>
<dbReference type="GO" id="GO:0005886">
    <property type="term" value="C:plasma membrane"/>
    <property type="evidence" value="ECO:0007669"/>
    <property type="project" value="UniProtKB-SubCell"/>
</dbReference>
<evidence type="ECO:0000256" key="5">
    <source>
        <dbReference type="ARBA" id="ARBA00023136"/>
    </source>
</evidence>
<comment type="caution">
    <text evidence="9">The sequence shown here is derived from an EMBL/GenBank/DDBJ whole genome shotgun (WGS) entry which is preliminary data.</text>
</comment>
<reference evidence="9 10" key="1">
    <citation type="submission" date="2018-10" db="EMBL/GenBank/DDBJ databases">
        <title>Genomic Encyclopedia of Archaeal and Bacterial Type Strains, Phase II (KMG-II): from individual species to whole genera.</title>
        <authorList>
            <person name="Goeker M."/>
        </authorList>
    </citation>
    <scope>NUCLEOTIDE SEQUENCE [LARGE SCALE GENOMIC DNA]</scope>
    <source>
        <strain evidence="9 10">DSM 25217</strain>
    </source>
</reference>
<evidence type="ECO:0000256" key="2">
    <source>
        <dbReference type="ARBA" id="ARBA00022448"/>
    </source>
</evidence>
<dbReference type="Proteomes" id="UP000271227">
    <property type="component" value="Unassembled WGS sequence"/>
</dbReference>
<dbReference type="PRINTS" id="PR00125">
    <property type="entry name" value="ATPASEDELTA"/>
</dbReference>
<dbReference type="NCBIfam" id="NF004406">
    <property type="entry name" value="PRK05758.3-2"/>
    <property type="match status" value="1"/>
</dbReference>
<dbReference type="InterPro" id="IPR000711">
    <property type="entry name" value="ATPase_OSCP/dsu"/>
</dbReference>
<dbReference type="PANTHER" id="PTHR11910">
    <property type="entry name" value="ATP SYNTHASE DELTA CHAIN"/>
    <property type="match status" value="1"/>
</dbReference>
<name>A0A3M0CDQ2_9PROT</name>
<sequence length="186" mass="19737">MASLTGIVSGIAGRYAVALFEMAEAEKVLDTVAGDLDALGMLLGESVELRELVSSPLISRTEQSSAIVKVAAEAGFHTLTKNTLGVLAANRRLGYVKAVIRDFGRLLAHHRGEIAAEVTTARPLTKTQLADLTKKLKLAMGRDVAVEEQVDESLIGGIVVRVGSRMVDGSLRTKLDNLAIAMKGVQ</sequence>
<accession>A0A3M0CDQ2</accession>
<dbReference type="InterPro" id="IPR026015">
    <property type="entry name" value="ATP_synth_OSCP/delta_N_sf"/>
</dbReference>
<gene>
    <name evidence="8" type="primary">atpH</name>
    <name evidence="9" type="ORF">BXY39_1971</name>
</gene>
<dbReference type="GO" id="GO:0045259">
    <property type="term" value="C:proton-transporting ATP synthase complex"/>
    <property type="evidence" value="ECO:0007669"/>
    <property type="project" value="UniProtKB-KW"/>
</dbReference>
<evidence type="ECO:0000256" key="6">
    <source>
        <dbReference type="ARBA" id="ARBA00023196"/>
    </source>
</evidence>
<dbReference type="EMBL" id="REFR01000011">
    <property type="protein sequence ID" value="RMB07878.1"/>
    <property type="molecule type" value="Genomic_DNA"/>
</dbReference>
<dbReference type="Gene3D" id="1.10.520.20">
    <property type="entry name" value="N-terminal domain of the delta subunit of the F1F0-ATP synthase"/>
    <property type="match status" value="1"/>
</dbReference>
<keyword evidence="4 8" id="KW-0406">Ion transport</keyword>
<dbReference type="OrthoDB" id="9796185at2"/>
<dbReference type="PROSITE" id="PS00389">
    <property type="entry name" value="ATPASE_DELTA"/>
    <property type="match status" value="1"/>
</dbReference>
<keyword evidence="2 8" id="KW-0813">Transport</keyword>
<dbReference type="NCBIfam" id="TIGR01145">
    <property type="entry name" value="ATP_synt_delta"/>
    <property type="match status" value="1"/>
</dbReference>
<keyword evidence="10" id="KW-1185">Reference proteome</keyword>
<evidence type="ECO:0000313" key="9">
    <source>
        <dbReference type="EMBL" id="RMB07878.1"/>
    </source>
</evidence>
<comment type="function">
    <text evidence="8">This protein is part of the stalk that links CF(0) to CF(1). It either transmits conformational changes from CF(0) to CF(1) or is implicated in proton conduction.</text>
</comment>
<comment type="subcellular location">
    <subcellularLocation>
        <location evidence="8">Cell membrane</location>
        <topology evidence="8">Peripheral membrane protein</topology>
    </subcellularLocation>
    <subcellularLocation>
        <location evidence="1">Membrane</location>
    </subcellularLocation>
</comment>
<dbReference type="GO" id="GO:0046933">
    <property type="term" value="F:proton-transporting ATP synthase activity, rotational mechanism"/>
    <property type="evidence" value="ECO:0007669"/>
    <property type="project" value="UniProtKB-UniRule"/>
</dbReference>
<dbReference type="FunCoup" id="A0A3M0CDQ2">
    <property type="interactions" value="399"/>
</dbReference>
<keyword evidence="3 8" id="KW-0375">Hydrogen ion transport</keyword>
<dbReference type="AlphaFoldDB" id="A0A3M0CDQ2"/>
<dbReference type="HAMAP" id="MF_01416">
    <property type="entry name" value="ATP_synth_delta_bact"/>
    <property type="match status" value="1"/>
</dbReference>
<dbReference type="RefSeq" id="WP_121938977.1">
    <property type="nucleotide sequence ID" value="NZ_REFR01000011.1"/>
</dbReference>
<dbReference type="InterPro" id="IPR020781">
    <property type="entry name" value="ATPase_OSCP/d_CS"/>
</dbReference>
<evidence type="ECO:0000256" key="7">
    <source>
        <dbReference type="ARBA" id="ARBA00023310"/>
    </source>
</evidence>
<protein>
    <recommendedName>
        <fullName evidence="8">ATP synthase subunit delta</fullName>
    </recommendedName>
    <alternativeName>
        <fullName evidence="8">ATP synthase F(1) sector subunit delta</fullName>
    </alternativeName>
    <alternativeName>
        <fullName evidence="8">F-type ATPase subunit delta</fullName>
        <shortName evidence="8">F-ATPase subunit delta</shortName>
    </alternativeName>
</protein>
<keyword evidence="5 8" id="KW-0472">Membrane</keyword>
<keyword evidence="7 8" id="KW-0066">ATP synthesis</keyword>
<dbReference type="SUPFAM" id="SSF47928">
    <property type="entry name" value="N-terminal domain of the delta subunit of the F1F0-ATP synthase"/>
    <property type="match status" value="1"/>
</dbReference>
<evidence type="ECO:0000256" key="8">
    <source>
        <dbReference type="HAMAP-Rule" id="MF_01416"/>
    </source>
</evidence>
<proteinExistence type="inferred from homology"/>
<evidence type="ECO:0000256" key="3">
    <source>
        <dbReference type="ARBA" id="ARBA00022781"/>
    </source>
</evidence>
<dbReference type="Pfam" id="PF00213">
    <property type="entry name" value="OSCP"/>
    <property type="match status" value="1"/>
</dbReference>
<evidence type="ECO:0000313" key="10">
    <source>
        <dbReference type="Proteomes" id="UP000271227"/>
    </source>
</evidence>